<comment type="subcellular location">
    <subcellularLocation>
        <location evidence="1">Membrane</location>
        <topology evidence="1">Multi-pass membrane protein</topology>
    </subcellularLocation>
</comment>
<dbReference type="RefSeq" id="WP_348261854.1">
    <property type="nucleotide sequence ID" value="NZ_CP121196.1"/>
</dbReference>
<protein>
    <submittedName>
        <fullName evidence="7">Ferric reductase-like transmembrane domain-containing protein</fullName>
    </submittedName>
</protein>
<evidence type="ECO:0000256" key="1">
    <source>
        <dbReference type="ARBA" id="ARBA00004141"/>
    </source>
</evidence>
<keyword evidence="3 5" id="KW-1133">Transmembrane helix</keyword>
<feature type="transmembrane region" description="Helical" evidence="5">
    <location>
        <begin position="153"/>
        <end position="174"/>
    </location>
</feature>
<proteinExistence type="predicted"/>
<feature type="transmembrane region" description="Helical" evidence="5">
    <location>
        <begin position="124"/>
        <end position="141"/>
    </location>
</feature>
<evidence type="ECO:0000256" key="5">
    <source>
        <dbReference type="SAM" id="Phobius"/>
    </source>
</evidence>
<dbReference type="InterPro" id="IPR013130">
    <property type="entry name" value="Fe3_Rdtase_TM_dom"/>
</dbReference>
<keyword evidence="4 5" id="KW-0472">Membrane</keyword>
<dbReference type="GO" id="GO:0016020">
    <property type="term" value="C:membrane"/>
    <property type="evidence" value="ECO:0007669"/>
    <property type="project" value="UniProtKB-SubCell"/>
</dbReference>
<accession>A0AAU7DHR7</accession>
<name>A0AAU7DHR7_9BACT</name>
<keyword evidence="2 5" id="KW-0812">Transmembrane</keyword>
<evidence type="ECO:0000259" key="6">
    <source>
        <dbReference type="Pfam" id="PF01794"/>
    </source>
</evidence>
<dbReference type="AlphaFoldDB" id="A0AAU7DHR7"/>
<feature type="transmembrane region" description="Helical" evidence="5">
    <location>
        <begin position="51"/>
        <end position="70"/>
    </location>
</feature>
<organism evidence="7">
    <name type="scientific">Telmatobacter sp. DSM 110680</name>
    <dbReference type="NCBI Taxonomy" id="3036704"/>
    <lineage>
        <taxon>Bacteria</taxon>
        <taxon>Pseudomonadati</taxon>
        <taxon>Acidobacteriota</taxon>
        <taxon>Terriglobia</taxon>
        <taxon>Terriglobales</taxon>
        <taxon>Acidobacteriaceae</taxon>
        <taxon>Telmatobacter</taxon>
    </lineage>
</organism>
<feature type="transmembrane region" description="Helical" evidence="5">
    <location>
        <begin position="90"/>
        <end position="112"/>
    </location>
</feature>
<sequence>MTLLDFCAYLGLGATGAAALNLLIGLLISLRYSPVRHWPHLRLNLFGLHQWTAYATVALTLAHPLILLFLDKPRFRVFDILVPIHSPLQPLVNVAGAVAFYLLLIVFLTSLLRSRIGRPLWRRLHYLVFPAAVLLFVHSILTDPNLKDGRPDLLDGGKVFVEIAALLCFTATALRIRLRGRGLRPIVPSTEAASALSKSKK</sequence>
<feature type="domain" description="Ferric oxidoreductase" evidence="6">
    <location>
        <begin position="17"/>
        <end position="135"/>
    </location>
</feature>
<evidence type="ECO:0000256" key="4">
    <source>
        <dbReference type="ARBA" id="ARBA00023136"/>
    </source>
</evidence>
<dbReference type="EMBL" id="CP121196">
    <property type="protein sequence ID" value="XBH16625.1"/>
    <property type="molecule type" value="Genomic_DNA"/>
</dbReference>
<dbReference type="Pfam" id="PF01794">
    <property type="entry name" value="Ferric_reduct"/>
    <property type="match status" value="1"/>
</dbReference>
<reference evidence="7" key="1">
    <citation type="submission" date="2023-03" db="EMBL/GenBank/DDBJ databases">
        <title>Edaphobacter sp.</title>
        <authorList>
            <person name="Huber K.J."/>
            <person name="Papendorf J."/>
            <person name="Pilke C."/>
            <person name="Bunk B."/>
            <person name="Sproeer C."/>
            <person name="Pester M."/>
        </authorList>
    </citation>
    <scope>NUCLEOTIDE SEQUENCE</scope>
    <source>
        <strain evidence="7">DSM 110680</strain>
    </source>
</reference>
<evidence type="ECO:0000256" key="2">
    <source>
        <dbReference type="ARBA" id="ARBA00022692"/>
    </source>
</evidence>
<gene>
    <name evidence="7" type="ORF">P8935_18870</name>
</gene>
<evidence type="ECO:0000313" key="7">
    <source>
        <dbReference type="EMBL" id="XBH16625.1"/>
    </source>
</evidence>
<evidence type="ECO:0000256" key="3">
    <source>
        <dbReference type="ARBA" id="ARBA00022989"/>
    </source>
</evidence>
<feature type="transmembrane region" description="Helical" evidence="5">
    <location>
        <begin position="6"/>
        <end position="30"/>
    </location>
</feature>